<feature type="domain" description="DUF4349" evidence="4">
    <location>
        <begin position="65"/>
        <end position="272"/>
    </location>
</feature>
<evidence type="ECO:0000256" key="1">
    <source>
        <dbReference type="SAM" id="Coils"/>
    </source>
</evidence>
<dbReference type="Pfam" id="PF14257">
    <property type="entry name" value="DUF4349"/>
    <property type="match status" value="1"/>
</dbReference>
<name>A0A939MIH2_9MICO</name>
<evidence type="ECO:0000256" key="2">
    <source>
        <dbReference type="SAM" id="Phobius"/>
    </source>
</evidence>
<keyword evidence="2" id="KW-0472">Membrane</keyword>
<dbReference type="EMBL" id="JAGDYM010000004">
    <property type="protein sequence ID" value="MBO1900860.1"/>
    <property type="molecule type" value="Genomic_DNA"/>
</dbReference>
<feature type="transmembrane region" description="Helical" evidence="2">
    <location>
        <begin position="251"/>
        <end position="276"/>
    </location>
</feature>
<keyword evidence="2" id="KW-0812">Transmembrane</keyword>
<keyword evidence="1" id="KW-0175">Coiled coil</keyword>
<evidence type="ECO:0000256" key="3">
    <source>
        <dbReference type="SAM" id="SignalP"/>
    </source>
</evidence>
<dbReference type="RefSeq" id="WP_208095650.1">
    <property type="nucleotide sequence ID" value="NZ_JAGDYM010000004.1"/>
</dbReference>
<feature type="signal peptide" evidence="3">
    <location>
        <begin position="1"/>
        <end position="23"/>
    </location>
</feature>
<keyword evidence="6" id="KW-1185">Reference proteome</keyword>
<dbReference type="InterPro" id="IPR025645">
    <property type="entry name" value="DUF4349"/>
</dbReference>
<proteinExistence type="predicted"/>
<protein>
    <submittedName>
        <fullName evidence="5">DUF4349 domain-containing protein</fullName>
    </submittedName>
</protein>
<accession>A0A939MIH2</accession>
<sequence>MKLRRTALAVASALLVASLAACSSDGGATDAGTSVAPELGVVEEQGYATGDAVAANDDPSAVSGRSVVYSGDAAIQVEHPADAAQEVRRLAEGFGGYVESETIERADEDGASRAELQLRVPSERLDEAFAALAAIGTVVSQNRSANDVTAEHVDLQARVAALEASVERLTALIADADNTADLIEAEAALSERQQELDGLVAQLKSLEGRVQEASIRVSLGSEAAVLPGGPANFWEGLVAGWNSIATAGAGLLVVLGVLLPWLALGGVIALAVVLLVRFAKRPRNRGVEVEGNPE</sequence>
<dbReference type="AlphaFoldDB" id="A0A939MIH2"/>
<organism evidence="5 6">
    <name type="scientific">Leucobacter weissii</name>
    <dbReference type="NCBI Taxonomy" id="1983706"/>
    <lineage>
        <taxon>Bacteria</taxon>
        <taxon>Bacillati</taxon>
        <taxon>Actinomycetota</taxon>
        <taxon>Actinomycetes</taxon>
        <taxon>Micrococcales</taxon>
        <taxon>Microbacteriaceae</taxon>
        <taxon>Leucobacter</taxon>
    </lineage>
</organism>
<evidence type="ECO:0000313" key="5">
    <source>
        <dbReference type="EMBL" id="MBO1900860.1"/>
    </source>
</evidence>
<evidence type="ECO:0000259" key="4">
    <source>
        <dbReference type="Pfam" id="PF14257"/>
    </source>
</evidence>
<dbReference type="Proteomes" id="UP000664382">
    <property type="component" value="Unassembled WGS sequence"/>
</dbReference>
<dbReference type="PROSITE" id="PS51257">
    <property type="entry name" value="PROKAR_LIPOPROTEIN"/>
    <property type="match status" value="1"/>
</dbReference>
<reference evidence="5" key="1">
    <citation type="submission" date="2021-03" db="EMBL/GenBank/DDBJ databases">
        <title>Leucobacter chromiisoli sp. nov., isolated from chromium-containing soil of chemical plant.</title>
        <authorList>
            <person name="Xu Z."/>
        </authorList>
    </citation>
    <scope>NUCLEOTIDE SEQUENCE</scope>
    <source>
        <strain evidence="5">S27</strain>
    </source>
</reference>
<evidence type="ECO:0000313" key="6">
    <source>
        <dbReference type="Proteomes" id="UP000664382"/>
    </source>
</evidence>
<feature type="chain" id="PRO_5038382923" evidence="3">
    <location>
        <begin position="24"/>
        <end position="294"/>
    </location>
</feature>
<feature type="coiled-coil region" evidence="1">
    <location>
        <begin position="145"/>
        <end position="216"/>
    </location>
</feature>
<keyword evidence="2" id="KW-1133">Transmembrane helix</keyword>
<comment type="caution">
    <text evidence="5">The sequence shown here is derived from an EMBL/GenBank/DDBJ whole genome shotgun (WGS) entry which is preliminary data.</text>
</comment>
<keyword evidence="3" id="KW-0732">Signal</keyword>
<gene>
    <name evidence="5" type="ORF">J4H92_02720</name>
</gene>